<keyword evidence="2" id="KW-1185">Reference proteome</keyword>
<evidence type="ECO:0000313" key="2">
    <source>
        <dbReference type="Proteomes" id="UP000660680"/>
    </source>
</evidence>
<reference evidence="1" key="2">
    <citation type="submission" date="2020-09" db="EMBL/GenBank/DDBJ databases">
        <authorList>
            <person name="Sun Q."/>
            <person name="Ohkuma M."/>
        </authorList>
    </citation>
    <scope>NUCLEOTIDE SEQUENCE</scope>
    <source>
        <strain evidence="1">JCM 3276</strain>
    </source>
</reference>
<name>A0A918L7C5_9PSEU</name>
<reference evidence="1" key="1">
    <citation type="journal article" date="2014" name="Int. J. Syst. Evol. Microbiol.">
        <title>Complete genome sequence of Corynebacterium casei LMG S-19264T (=DSM 44701T), isolated from a smear-ripened cheese.</title>
        <authorList>
            <consortium name="US DOE Joint Genome Institute (JGI-PGF)"/>
            <person name="Walter F."/>
            <person name="Albersmeier A."/>
            <person name="Kalinowski J."/>
            <person name="Ruckert C."/>
        </authorList>
    </citation>
    <scope>NUCLEOTIDE SEQUENCE</scope>
    <source>
        <strain evidence="1">JCM 3276</strain>
    </source>
</reference>
<protein>
    <submittedName>
        <fullName evidence="1">Uncharacterized protein</fullName>
    </submittedName>
</protein>
<proteinExistence type="predicted"/>
<gene>
    <name evidence="1" type="ORF">GCM10010171_04140</name>
</gene>
<comment type="caution">
    <text evidence="1">The sequence shown here is derived from an EMBL/GenBank/DDBJ whole genome shotgun (WGS) entry which is preliminary data.</text>
</comment>
<dbReference type="Proteomes" id="UP000660680">
    <property type="component" value="Unassembled WGS sequence"/>
</dbReference>
<evidence type="ECO:0000313" key="1">
    <source>
        <dbReference type="EMBL" id="GGS15310.1"/>
    </source>
</evidence>
<accession>A0A918L7C5</accession>
<dbReference type="EMBL" id="BMRB01000001">
    <property type="protein sequence ID" value="GGS15310.1"/>
    <property type="molecule type" value="Genomic_DNA"/>
</dbReference>
<dbReference type="AlphaFoldDB" id="A0A918L7C5"/>
<sequence length="90" mass="9342">MGGGLDGVGEDQVRQTARLGALLHGGNGEFAHDLLLGDTTQAAAQSGYLSVTFPGILPADVGFGQRVCAKDMRTVVRICQKSGPDQVELT</sequence>
<organism evidence="1 2">
    <name type="scientific">Actinokineospora fastidiosa</name>
    <dbReference type="NCBI Taxonomy" id="1816"/>
    <lineage>
        <taxon>Bacteria</taxon>
        <taxon>Bacillati</taxon>
        <taxon>Actinomycetota</taxon>
        <taxon>Actinomycetes</taxon>
        <taxon>Pseudonocardiales</taxon>
        <taxon>Pseudonocardiaceae</taxon>
        <taxon>Actinokineospora</taxon>
    </lineage>
</organism>